<evidence type="ECO:0000256" key="1">
    <source>
        <dbReference type="SAM" id="MobiDB-lite"/>
    </source>
</evidence>
<dbReference type="InterPro" id="IPR001611">
    <property type="entry name" value="Leu-rich_rpt"/>
</dbReference>
<dbReference type="PANTHER" id="PTHR24114">
    <property type="entry name" value="LEUCINE RICH REPEAT FAMILY PROTEIN"/>
    <property type="match status" value="1"/>
</dbReference>
<accession>A0AAV7MRS4</accession>
<name>A0AAV7MRS4_PLEWA</name>
<proteinExistence type="predicted"/>
<evidence type="ECO:0000313" key="3">
    <source>
        <dbReference type="Proteomes" id="UP001066276"/>
    </source>
</evidence>
<comment type="caution">
    <text evidence="2">The sequence shown here is derived from an EMBL/GenBank/DDBJ whole genome shotgun (WGS) entry which is preliminary data.</text>
</comment>
<reference evidence="2" key="1">
    <citation type="journal article" date="2022" name="bioRxiv">
        <title>Sequencing and chromosome-scale assembly of the giantPleurodeles waltlgenome.</title>
        <authorList>
            <person name="Brown T."/>
            <person name="Elewa A."/>
            <person name="Iarovenko S."/>
            <person name="Subramanian E."/>
            <person name="Araus A.J."/>
            <person name="Petzold A."/>
            <person name="Susuki M."/>
            <person name="Suzuki K.-i.T."/>
            <person name="Hayashi T."/>
            <person name="Toyoda A."/>
            <person name="Oliveira C."/>
            <person name="Osipova E."/>
            <person name="Leigh N.D."/>
            <person name="Simon A."/>
            <person name="Yun M.H."/>
        </authorList>
    </citation>
    <scope>NUCLEOTIDE SEQUENCE</scope>
    <source>
        <strain evidence="2">20211129_DDA</strain>
        <tissue evidence="2">Liver</tissue>
    </source>
</reference>
<feature type="region of interest" description="Disordered" evidence="1">
    <location>
        <begin position="13"/>
        <end position="32"/>
    </location>
</feature>
<dbReference type="Pfam" id="PF00560">
    <property type="entry name" value="LRR_1"/>
    <property type="match status" value="1"/>
</dbReference>
<dbReference type="EMBL" id="JANPWB010000013">
    <property type="protein sequence ID" value="KAJ1104688.1"/>
    <property type="molecule type" value="Genomic_DNA"/>
</dbReference>
<evidence type="ECO:0000313" key="2">
    <source>
        <dbReference type="EMBL" id="KAJ1104688.1"/>
    </source>
</evidence>
<dbReference type="Pfam" id="PF13516">
    <property type="entry name" value="LRR_6"/>
    <property type="match status" value="2"/>
</dbReference>
<dbReference type="InterPro" id="IPR052394">
    <property type="entry name" value="LRR-containing"/>
</dbReference>
<gene>
    <name evidence="2" type="ORF">NDU88_002097</name>
</gene>
<dbReference type="Gene3D" id="3.80.10.10">
    <property type="entry name" value="Ribonuclease Inhibitor"/>
    <property type="match status" value="2"/>
</dbReference>
<dbReference type="Proteomes" id="UP001066276">
    <property type="component" value="Chromosome 9"/>
</dbReference>
<dbReference type="SMART" id="SM00368">
    <property type="entry name" value="LRR_RI"/>
    <property type="match status" value="4"/>
</dbReference>
<protein>
    <submittedName>
        <fullName evidence="2">Uncharacterized protein</fullName>
    </submittedName>
</protein>
<feature type="compositionally biased region" description="Low complexity" evidence="1">
    <location>
        <begin position="19"/>
        <end position="28"/>
    </location>
</feature>
<dbReference type="InterPro" id="IPR032675">
    <property type="entry name" value="LRR_dom_sf"/>
</dbReference>
<organism evidence="2 3">
    <name type="scientific">Pleurodeles waltl</name>
    <name type="common">Iberian ribbed newt</name>
    <dbReference type="NCBI Taxonomy" id="8319"/>
    <lineage>
        <taxon>Eukaryota</taxon>
        <taxon>Metazoa</taxon>
        <taxon>Chordata</taxon>
        <taxon>Craniata</taxon>
        <taxon>Vertebrata</taxon>
        <taxon>Euteleostomi</taxon>
        <taxon>Amphibia</taxon>
        <taxon>Batrachia</taxon>
        <taxon>Caudata</taxon>
        <taxon>Salamandroidea</taxon>
        <taxon>Salamandridae</taxon>
        <taxon>Pleurodelinae</taxon>
        <taxon>Pleurodeles</taxon>
    </lineage>
</organism>
<dbReference type="PANTHER" id="PTHR24114:SF49">
    <property type="entry name" value="LEUCINE-RICH REPEAT-CONTAINING PROTEIN 74A"/>
    <property type="match status" value="1"/>
</dbReference>
<keyword evidence="3" id="KW-1185">Reference proteome</keyword>
<dbReference type="SUPFAM" id="SSF52047">
    <property type="entry name" value="RNI-like"/>
    <property type="match status" value="1"/>
</dbReference>
<sequence length="253" mass="27950">MCDPCVSVESLSLSDHYDSPPQRQPPESSEYDTDLEIIDSSKSFRGVTYQKRYLQACEMVGVVPASYFLRNVESDRMDMNHHGLGPNGARAIAIALVSNTFITHLSLKDNWIQDEGLADLAEMLRENNYIQELNLSNNQLQFRGSEVFCKMLLENVTLQVVKLSGNGFKDASAKHFSDALSVNFKLQELDLSHNAFCESGGVYLGQMLGGVAPVTLLLNSGAGSKKVVLLTVFVRVVHAVLEAWPQAVYGGMW</sequence>
<dbReference type="AlphaFoldDB" id="A0AAV7MRS4"/>